<dbReference type="GO" id="GO:0006508">
    <property type="term" value="P:proteolysis"/>
    <property type="evidence" value="ECO:0007669"/>
    <property type="project" value="UniProtKB-KW"/>
</dbReference>
<dbReference type="Gene3D" id="2.40.10.10">
    <property type="entry name" value="Trypsin-like serine proteases"/>
    <property type="match status" value="2"/>
</dbReference>
<sequence>RVKRPEGSSSRSDLGSLPGEMVLFLLLVALLSPTGEAGKIIGGHEAKPHSRPYMVFLQFKISGEPQRCGGFLVHEDFVLTAAHCLGSSMNVTLGAHNIMERERTQQVIPVRRPIPYPRYNKTWANDIMLLQLMRKANVTTAVSPISLPRDWDTVNPGMLCSVAGWGRLDVDMSRTKKLQEVELEVQRAEKCTSRYKYYSTTTQICVGDPRKRKSSFKGDSGGPLVCNGVAQGIVSYGKKDGTPPRVFTRISSFLPWIQKTMKQY</sequence>
<gene>
    <name evidence="8" type="ORF">M91_02042</name>
</gene>
<dbReference type="PROSITE" id="PS00135">
    <property type="entry name" value="TRYPSIN_SER"/>
    <property type="match status" value="1"/>
</dbReference>
<feature type="chain" id="PRO_5003991958" evidence="6">
    <location>
        <begin position="38"/>
        <end position="264"/>
    </location>
</feature>
<evidence type="ECO:0000256" key="2">
    <source>
        <dbReference type="ARBA" id="ARBA00022801"/>
    </source>
</evidence>
<keyword evidence="6" id="KW-0732">Signal</keyword>
<keyword evidence="1 5" id="KW-0645">Protease</keyword>
<keyword evidence="3 5" id="KW-0720">Serine protease</keyword>
<reference evidence="8 9" key="1">
    <citation type="journal article" date="2012" name="Nat. Genet.">
        <title>The yak genome and adaptation to life at high altitude.</title>
        <authorList>
            <person name="Qiu Q."/>
            <person name="Zhang G."/>
            <person name="Ma T."/>
            <person name="Qian W."/>
            <person name="Wang J."/>
            <person name="Ye Z."/>
            <person name="Cao C."/>
            <person name="Hu Q."/>
            <person name="Kim J."/>
            <person name="Larkin D.M."/>
            <person name="Auvil L."/>
            <person name="Capitanu B."/>
            <person name="Ma J."/>
            <person name="Lewin H.A."/>
            <person name="Qian X."/>
            <person name="Lang Y."/>
            <person name="Zhou R."/>
            <person name="Wang L."/>
            <person name="Wang K."/>
            <person name="Xia J."/>
            <person name="Liao S."/>
            <person name="Pan S."/>
            <person name="Lu X."/>
            <person name="Hou H."/>
            <person name="Wang Y."/>
            <person name="Zang X."/>
            <person name="Yin Y."/>
            <person name="Ma H."/>
            <person name="Zhang J."/>
            <person name="Wang Z."/>
            <person name="Zhang Y."/>
            <person name="Zhang D."/>
            <person name="Yonezawa T."/>
            <person name="Hasegawa M."/>
            <person name="Zhong Y."/>
            <person name="Liu W."/>
            <person name="Zhang Y."/>
            <person name="Huang Z."/>
            <person name="Zhang S."/>
            <person name="Long R."/>
            <person name="Yang H."/>
            <person name="Wang J."/>
            <person name="Lenstra J.A."/>
            <person name="Cooper D.N."/>
            <person name="Wu Y."/>
            <person name="Wang J."/>
            <person name="Shi P."/>
            <person name="Wang J."/>
            <person name="Liu J."/>
        </authorList>
    </citation>
    <scope>NUCLEOTIDE SEQUENCE [LARGE SCALE GENOMIC DNA]</scope>
    <source>
        <strain evidence="9">yakQH1</strain>
    </source>
</reference>
<organism evidence="8 9">
    <name type="scientific">Bos mutus</name>
    <name type="common">wild yak</name>
    <dbReference type="NCBI Taxonomy" id="72004"/>
    <lineage>
        <taxon>Eukaryota</taxon>
        <taxon>Metazoa</taxon>
        <taxon>Chordata</taxon>
        <taxon>Craniata</taxon>
        <taxon>Vertebrata</taxon>
        <taxon>Euteleostomi</taxon>
        <taxon>Mammalia</taxon>
        <taxon>Eutheria</taxon>
        <taxon>Laurasiatheria</taxon>
        <taxon>Artiodactyla</taxon>
        <taxon>Ruminantia</taxon>
        <taxon>Pecora</taxon>
        <taxon>Bovidae</taxon>
        <taxon>Bovinae</taxon>
        <taxon>Bos</taxon>
    </lineage>
</organism>
<dbReference type="MEROPS" id="S01.142"/>
<feature type="signal peptide" evidence="6">
    <location>
        <begin position="1"/>
        <end position="37"/>
    </location>
</feature>
<dbReference type="InterPro" id="IPR009003">
    <property type="entry name" value="Peptidase_S1_PA"/>
</dbReference>
<dbReference type="InterPro" id="IPR033116">
    <property type="entry name" value="TRYPSIN_SER"/>
</dbReference>
<evidence type="ECO:0000256" key="1">
    <source>
        <dbReference type="ARBA" id="ARBA00022670"/>
    </source>
</evidence>
<dbReference type="CDD" id="cd00190">
    <property type="entry name" value="Tryp_SPc"/>
    <property type="match status" value="1"/>
</dbReference>
<feature type="non-terminal residue" evidence="8">
    <location>
        <position position="264"/>
    </location>
</feature>
<evidence type="ECO:0000259" key="7">
    <source>
        <dbReference type="PROSITE" id="PS50240"/>
    </source>
</evidence>
<dbReference type="STRING" id="72004.ENSBMUP00000032955"/>
<keyword evidence="2 5" id="KW-0378">Hydrolase</keyword>
<feature type="non-terminal residue" evidence="8">
    <location>
        <position position="1"/>
    </location>
</feature>
<dbReference type="SUPFAM" id="SSF50494">
    <property type="entry name" value="Trypsin-like serine proteases"/>
    <property type="match status" value="1"/>
</dbReference>
<dbReference type="PROSITE" id="PS50240">
    <property type="entry name" value="TRYPSIN_DOM"/>
    <property type="match status" value="1"/>
</dbReference>
<name>L8I0H6_9CETA</name>
<dbReference type="PANTHER" id="PTHR24271">
    <property type="entry name" value="KALLIKREIN-RELATED"/>
    <property type="match status" value="1"/>
</dbReference>
<dbReference type="PANTHER" id="PTHR24271:SF58">
    <property type="entry name" value="DUODENASE-1"/>
    <property type="match status" value="1"/>
</dbReference>
<keyword evidence="4" id="KW-1015">Disulfide bond</keyword>
<proteinExistence type="predicted"/>
<evidence type="ECO:0000256" key="3">
    <source>
        <dbReference type="ARBA" id="ARBA00022825"/>
    </source>
</evidence>
<dbReference type="PROSITE" id="PS00134">
    <property type="entry name" value="TRYPSIN_HIS"/>
    <property type="match status" value="1"/>
</dbReference>
<dbReference type="InterPro" id="IPR043504">
    <property type="entry name" value="Peptidase_S1_PA_chymotrypsin"/>
</dbReference>
<dbReference type="SMART" id="SM00020">
    <property type="entry name" value="Tryp_SPc"/>
    <property type="match status" value="1"/>
</dbReference>
<dbReference type="InterPro" id="IPR001254">
    <property type="entry name" value="Trypsin_dom"/>
</dbReference>
<dbReference type="GO" id="GO:0004252">
    <property type="term" value="F:serine-type endopeptidase activity"/>
    <property type="evidence" value="ECO:0007669"/>
    <property type="project" value="InterPro"/>
</dbReference>
<dbReference type="PRINTS" id="PR00722">
    <property type="entry name" value="CHYMOTRYPSIN"/>
</dbReference>
<dbReference type="InterPro" id="IPR001314">
    <property type="entry name" value="Peptidase_S1A"/>
</dbReference>
<evidence type="ECO:0000256" key="4">
    <source>
        <dbReference type="ARBA" id="ARBA00023157"/>
    </source>
</evidence>
<dbReference type="Proteomes" id="UP000011080">
    <property type="component" value="Unassembled WGS sequence"/>
</dbReference>
<dbReference type="Pfam" id="PF00089">
    <property type="entry name" value="Trypsin"/>
    <property type="match status" value="1"/>
</dbReference>
<evidence type="ECO:0000256" key="6">
    <source>
        <dbReference type="SAM" id="SignalP"/>
    </source>
</evidence>
<dbReference type="InterPro" id="IPR018114">
    <property type="entry name" value="TRYPSIN_HIS"/>
</dbReference>
<dbReference type="FunFam" id="2.40.10.10:FF:000005">
    <property type="entry name" value="Serine protease 37"/>
    <property type="match status" value="1"/>
</dbReference>
<evidence type="ECO:0000256" key="5">
    <source>
        <dbReference type="RuleBase" id="RU363034"/>
    </source>
</evidence>
<protein>
    <submittedName>
        <fullName evidence="8">Mast cell protease 1A</fullName>
    </submittedName>
</protein>
<evidence type="ECO:0000313" key="8">
    <source>
        <dbReference type="EMBL" id="ELR49678.1"/>
    </source>
</evidence>
<dbReference type="GO" id="GO:0005737">
    <property type="term" value="C:cytoplasm"/>
    <property type="evidence" value="ECO:0007669"/>
    <property type="project" value="TreeGrafter"/>
</dbReference>
<evidence type="ECO:0000313" key="9">
    <source>
        <dbReference type="Proteomes" id="UP000011080"/>
    </source>
</evidence>
<feature type="domain" description="Peptidase S1" evidence="7">
    <location>
        <begin position="40"/>
        <end position="262"/>
    </location>
</feature>
<accession>L8I0H6</accession>
<dbReference type="AlphaFoldDB" id="L8I0H6"/>
<dbReference type="EMBL" id="JH882385">
    <property type="protein sequence ID" value="ELR49678.1"/>
    <property type="molecule type" value="Genomic_DNA"/>
</dbReference>
<dbReference type="FunFam" id="2.40.10.10:FF:000245">
    <property type="entry name" value="Elastase, neutrophil expressed"/>
    <property type="match status" value="1"/>
</dbReference>